<dbReference type="OrthoDB" id="1488408at2"/>
<dbReference type="Gene3D" id="1.25.40.10">
    <property type="entry name" value="Tetratricopeptide repeat domain"/>
    <property type="match status" value="1"/>
</dbReference>
<feature type="chain" id="PRO_5026760442" evidence="1">
    <location>
        <begin position="22"/>
        <end position="736"/>
    </location>
</feature>
<comment type="caution">
    <text evidence="2">The sequence shown here is derived from an EMBL/GenBank/DDBJ whole genome shotgun (WGS) entry which is preliminary data.</text>
</comment>
<dbReference type="RefSeq" id="WP_151167409.1">
    <property type="nucleotide sequence ID" value="NZ_WACR01000005.1"/>
</dbReference>
<accession>A0A6N6MAR9</accession>
<keyword evidence="1" id="KW-0732">Signal</keyword>
<proteinExistence type="predicted"/>
<dbReference type="EMBL" id="WACR01000005">
    <property type="protein sequence ID" value="KAB1064346.1"/>
    <property type="molecule type" value="Genomic_DNA"/>
</dbReference>
<dbReference type="Proteomes" id="UP000435357">
    <property type="component" value="Unassembled WGS sequence"/>
</dbReference>
<evidence type="ECO:0000256" key="1">
    <source>
        <dbReference type="SAM" id="SignalP"/>
    </source>
</evidence>
<name>A0A6N6MAR9_9FLAO</name>
<evidence type="ECO:0000313" key="3">
    <source>
        <dbReference type="Proteomes" id="UP000435357"/>
    </source>
</evidence>
<keyword evidence="3" id="KW-1185">Reference proteome</keyword>
<dbReference type="AlphaFoldDB" id="A0A6N6MAR9"/>
<dbReference type="InterPro" id="IPR011990">
    <property type="entry name" value="TPR-like_helical_dom_sf"/>
</dbReference>
<feature type="signal peptide" evidence="1">
    <location>
        <begin position="1"/>
        <end position="21"/>
    </location>
</feature>
<dbReference type="SUPFAM" id="SSF48452">
    <property type="entry name" value="TPR-like"/>
    <property type="match status" value="1"/>
</dbReference>
<reference evidence="2 3" key="1">
    <citation type="submission" date="2019-09" db="EMBL/GenBank/DDBJ databases">
        <title>Genomes of Cryomorphaceae.</title>
        <authorList>
            <person name="Bowman J.P."/>
        </authorList>
    </citation>
    <scope>NUCLEOTIDE SEQUENCE [LARGE SCALE GENOMIC DNA]</scope>
    <source>
        <strain evidence="2 3">KCTC 52047</strain>
    </source>
</reference>
<gene>
    <name evidence="2" type="ORF">F3059_06490</name>
</gene>
<sequence>MKIKSLIGFIFLLMLRSNSFGQSPDQFRELADDAIREGDHYGAAVYYQKAFLLDSQNLRFAYNAGKAFRETNDYEKANELFSHVVQKDDMDEYPLALYYQAEMEKYRGNYLQARELFEQYGKIYRYKSAWHTKKAKKELESCEWAYEHQFDSNKVEFYRYEHPINTIYSELSPWLSYDSTFYFAALRYDTGYSWRIPNADKSYFTEVLTVEKDTNEVYSIDEVDNINESFVHTANYFFDSTFAVVTRCDENCHIYAAKKENGEWTSFEYVEQLNRSGYESTQAFPVMIDGKRYVFFSSDFRRGEGKMDIWYSSMMPNDKFSQPQNLSAINTPGNEITPYYDTAHKALYFSSDWHNGFGGQDVFRVTGFPNDLSEPENLLHPINTSVNDLYFNRNDLYEMGFLVSNREGGMAIKSKTCCNEIYGFEEIEAPEVEEEPVKPDTVEEPDTNLIVEEVRNEITQKLIDLKLLPLEMYFPNDQPDKNTYATTTEQTYFDVIETYRKELSTYTENNSSFKSEFYDYYVVDRDEILTALMDTISSLIGNGKRIQLGVQGYASPIASSKYNLNLAKRRIHSLVNTMTTDSVLNEAYNRGDLLFYEIPFGEFFSTDEVSDSDSNQINSVYSNNAALARKVSINWIEMKDQRVQLPTFRFSDPVIETLPVDQITTQITNTGNETLKFSIGQSPASIRFTQQSWSIPVNETAELKIDISNLKPGVHKVVFNSNSYSEKHELFIKVLE</sequence>
<evidence type="ECO:0000313" key="2">
    <source>
        <dbReference type="EMBL" id="KAB1064346.1"/>
    </source>
</evidence>
<organism evidence="2 3">
    <name type="scientific">Salibacter halophilus</name>
    <dbReference type="NCBI Taxonomy" id="1803916"/>
    <lineage>
        <taxon>Bacteria</taxon>
        <taxon>Pseudomonadati</taxon>
        <taxon>Bacteroidota</taxon>
        <taxon>Flavobacteriia</taxon>
        <taxon>Flavobacteriales</taxon>
        <taxon>Salibacteraceae</taxon>
        <taxon>Salibacter</taxon>
    </lineage>
</organism>
<protein>
    <submittedName>
        <fullName evidence="2">Tetratricopeptide repeat protein</fullName>
    </submittedName>
</protein>